<dbReference type="AlphaFoldDB" id="A0A085Z5G6"/>
<dbReference type="PROSITE" id="PS51257">
    <property type="entry name" value="PROKAR_LIPOPROTEIN"/>
    <property type="match status" value="1"/>
</dbReference>
<sequence>MKKLLLAGIVGTSLFAVSCSTVQKAKDAQNVRSEFLKMKGDWQIVSIDYDKQYKIKPFDEGADAQCFVGSHWRFIPNNYSGSYTLNGGGSCPNIIQAIKADIKGDTFTFKKIAEGTKAKQNTAGYTLRVINNSTDQFSLEQNVPFDGNTIRVVYNFERTGMDYTR</sequence>
<proteinExistence type="predicted"/>
<accession>A0A085Z5G6</accession>
<dbReference type="OrthoDB" id="1121756at2"/>
<dbReference type="Pfam" id="PF13648">
    <property type="entry name" value="Lipocalin_4"/>
    <property type="match status" value="1"/>
</dbReference>
<evidence type="ECO:0000313" key="3">
    <source>
        <dbReference type="Proteomes" id="UP000028713"/>
    </source>
</evidence>
<dbReference type="RefSeq" id="WP_034673410.1">
    <property type="nucleotide sequence ID" value="NZ_FPAP01000004.1"/>
</dbReference>
<reference evidence="2 3" key="1">
    <citation type="submission" date="2014-07" db="EMBL/GenBank/DDBJ databases">
        <title>Genome of Chryseobacterium formosense LMG 24722.</title>
        <authorList>
            <person name="Pipes S.E."/>
            <person name="Stropko S.J."/>
            <person name="Newman J.D."/>
        </authorList>
    </citation>
    <scope>NUCLEOTIDE SEQUENCE [LARGE SCALE GENOMIC DNA]</scope>
    <source>
        <strain evidence="2 3">LMG 24722</strain>
    </source>
</reference>
<protein>
    <recommendedName>
        <fullName evidence="1">Lipocalin-like domain-containing protein</fullName>
    </recommendedName>
</protein>
<dbReference type="Proteomes" id="UP000028713">
    <property type="component" value="Unassembled WGS sequence"/>
</dbReference>
<dbReference type="eggNOG" id="ENOG502ZSBD">
    <property type="taxonomic scope" value="Bacteria"/>
</dbReference>
<gene>
    <name evidence="2" type="ORF">IX39_03165</name>
</gene>
<organism evidence="2 3">
    <name type="scientific">Chryseobacterium formosense</name>
    <dbReference type="NCBI Taxonomy" id="236814"/>
    <lineage>
        <taxon>Bacteria</taxon>
        <taxon>Pseudomonadati</taxon>
        <taxon>Bacteroidota</taxon>
        <taxon>Flavobacteriia</taxon>
        <taxon>Flavobacteriales</taxon>
        <taxon>Weeksellaceae</taxon>
        <taxon>Chryseobacterium group</taxon>
        <taxon>Chryseobacterium</taxon>
    </lineage>
</organism>
<feature type="domain" description="Lipocalin-like" evidence="1">
    <location>
        <begin position="38"/>
        <end position="119"/>
    </location>
</feature>
<comment type="caution">
    <text evidence="2">The sequence shown here is derived from an EMBL/GenBank/DDBJ whole genome shotgun (WGS) entry which is preliminary data.</text>
</comment>
<evidence type="ECO:0000259" key="1">
    <source>
        <dbReference type="Pfam" id="PF13648"/>
    </source>
</evidence>
<dbReference type="EMBL" id="JPRP01000001">
    <property type="protein sequence ID" value="KFE99679.1"/>
    <property type="molecule type" value="Genomic_DNA"/>
</dbReference>
<name>A0A085Z5G6_9FLAO</name>
<dbReference type="STRING" id="236814.IX39_03165"/>
<keyword evidence="3" id="KW-1185">Reference proteome</keyword>
<dbReference type="InterPro" id="IPR024311">
    <property type="entry name" value="Lipocalin-like"/>
</dbReference>
<evidence type="ECO:0000313" key="2">
    <source>
        <dbReference type="EMBL" id="KFE99679.1"/>
    </source>
</evidence>